<evidence type="ECO:0008006" key="4">
    <source>
        <dbReference type="Google" id="ProtNLM"/>
    </source>
</evidence>
<feature type="signal peptide" evidence="1">
    <location>
        <begin position="1"/>
        <end position="22"/>
    </location>
</feature>
<dbReference type="GeneID" id="92070175"/>
<gene>
    <name evidence="2" type="ORF">PG986_000891</name>
</gene>
<comment type="caution">
    <text evidence="2">The sequence shown here is derived from an EMBL/GenBank/DDBJ whole genome shotgun (WGS) entry which is preliminary data.</text>
</comment>
<dbReference type="Gene3D" id="3.90.280.10">
    <property type="entry name" value="PEBP-like"/>
    <property type="match status" value="1"/>
</dbReference>
<feature type="chain" id="PRO_5047289925" description="Phosphatidylethanolamine-binding protein" evidence="1">
    <location>
        <begin position="23"/>
        <end position="809"/>
    </location>
</feature>
<evidence type="ECO:0000256" key="1">
    <source>
        <dbReference type="SAM" id="SignalP"/>
    </source>
</evidence>
<dbReference type="EMBL" id="JAQQWE010000001">
    <property type="protein sequence ID" value="KAK7966614.1"/>
    <property type="molecule type" value="Genomic_DNA"/>
</dbReference>
<keyword evidence="3" id="KW-1185">Reference proteome</keyword>
<proteinExistence type="predicted"/>
<dbReference type="InterPro" id="IPR036610">
    <property type="entry name" value="PEBP-like_sf"/>
</dbReference>
<dbReference type="CDD" id="cd00866">
    <property type="entry name" value="PEBP_euk"/>
    <property type="match status" value="1"/>
</dbReference>
<dbReference type="SUPFAM" id="SSF49777">
    <property type="entry name" value="PEBP-like"/>
    <property type="match status" value="1"/>
</dbReference>
<dbReference type="InterPro" id="IPR035810">
    <property type="entry name" value="PEBP_euk"/>
</dbReference>
<keyword evidence="1" id="KW-0732">Signal</keyword>
<dbReference type="InterPro" id="IPR008914">
    <property type="entry name" value="PEBP"/>
</dbReference>
<reference evidence="2 3" key="1">
    <citation type="submission" date="2023-01" db="EMBL/GenBank/DDBJ databases">
        <title>Analysis of 21 Apiospora genomes using comparative genomics revels a genus with tremendous synthesis potential of carbohydrate active enzymes and secondary metabolites.</title>
        <authorList>
            <person name="Sorensen T."/>
        </authorList>
    </citation>
    <scope>NUCLEOTIDE SEQUENCE [LARGE SCALE GENOMIC DNA]</scope>
    <source>
        <strain evidence="2 3">CBS 24483</strain>
    </source>
</reference>
<dbReference type="PANTHER" id="PTHR11362:SF148">
    <property type="entry name" value="CARBOXYPEPTIDASE Y INHIBITOR"/>
    <property type="match status" value="1"/>
</dbReference>
<sequence length="809" mass="90470">MALFRQAAVALMLLSVRALARGSPGEQAVLTSDEAATQESKLDKVQEELKEAEIIPTVIDDFTPSFLLDAEWSSSNYASLGNTMKVKKLQHAPQITLSEASDSSTSLCGSNMTYIVTLSDPDAPSRDNPKWSEMCHFIATGLTLSSPSDAACSKVHFTDLQDIIPYKPPGPPPKTGKHRYVFLAFAPANGTTEPIHVSKPDDRQHWGFGKEGHGVRDWAKANGLKPVAANFIYAKNKEHGGTRHGSPPANGDQGSGTGILDLPLEILYLTFEDFRNDDLDTSTEDVRENCRALRLTCRRLSDVATSMLFSTLAIELDKKAVRRAEELVSCNPIIAASVRKVVISLACYNPEEAVDMSLFVEARLHDVDAYCRYYDPDWRLCRDAWDEVPRPALRESGSLELKENCGNEDYKDSPEVAECLRNGHRIFDAWDGDRYLEYYDRPCHFYGHEETEREKAVRTYRELLWKAHEVYHQKHQEQLELIQSGSFVQGIVRFLGRIRHEGLEFVITDEPMLDMQAGPRNPDCFRVVNDKKQLLTAMLMPHDWLKKISSQSGGGDVSMPAVSLLGVNLLCSPPGEPKGSEMKTMTELGTASEQLEKFEFGLEGTSFLAAGRRLQPLSPEDRDYAISYFEAMLSGGKLNTIWVNTNPFGHYGPDSTPDDRFFALGPALQGVNWTKVHTLVLHSFTIRQDVLENMFGQLNGSALRTLRFRGVRLWGNDGGSWADALDILRDTLACRGDNVSDPDVRLGNLYGGELDALYSSPRKWHRDLDTLSDLENEDGEMEYSPWTAEQVFDVAHAYVLGYIEVNPLR</sequence>
<protein>
    <recommendedName>
        <fullName evidence="4">Phosphatidylethanolamine-binding protein</fullName>
    </recommendedName>
</protein>
<dbReference type="Proteomes" id="UP001391051">
    <property type="component" value="Unassembled WGS sequence"/>
</dbReference>
<dbReference type="Pfam" id="PF01161">
    <property type="entry name" value="PBP"/>
    <property type="match status" value="1"/>
</dbReference>
<dbReference type="RefSeq" id="XP_066706006.1">
    <property type="nucleotide sequence ID" value="XM_066837113.1"/>
</dbReference>
<evidence type="ECO:0000313" key="3">
    <source>
        <dbReference type="Proteomes" id="UP001391051"/>
    </source>
</evidence>
<evidence type="ECO:0000313" key="2">
    <source>
        <dbReference type="EMBL" id="KAK7966614.1"/>
    </source>
</evidence>
<dbReference type="PANTHER" id="PTHR11362">
    <property type="entry name" value="PHOSPHATIDYLETHANOLAMINE-BINDING PROTEIN"/>
    <property type="match status" value="1"/>
</dbReference>
<accession>A0ABR1QVI3</accession>
<name>A0ABR1QVI3_9PEZI</name>
<organism evidence="2 3">
    <name type="scientific">Apiospora aurea</name>
    <dbReference type="NCBI Taxonomy" id="335848"/>
    <lineage>
        <taxon>Eukaryota</taxon>
        <taxon>Fungi</taxon>
        <taxon>Dikarya</taxon>
        <taxon>Ascomycota</taxon>
        <taxon>Pezizomycotina</taxon>
        <taxon>Sordariomycetes</taxon>
        <taxon>Xylariomycetidae</taxon>
        <taxon>Amphisphaeriales</taxon>
        <taxon>Apiosporaceae</taxon>
        <taxon>Apiospora</taxon>
    </lineage>
</organism>